<feature type="non-terminal residue" evidence="1">
    <location>
        <position position="1"/>
    </location>
</feature>
<evidence type="ECO:0000313" key="1">
    <source>
        <dbReference type="EMBL" id="JAN94772.1"/>
    </source>
</evidence>
<proteinExistence type="evidence at transcript level"/>
<dbReference type="AlphaFoldDB" id="A0A0P6IUE9"/>
<accession>A0A0P6IUE9</accession>
<organism evidence="1">
    <name type="scientific">Aedes aegypti</name>
    <name type="common">Yellowfever mosquito</name>
    <name type="synonym">Culex aegypti</name>
    <dbReference type="NCBI Taxonomy" id="7159"/>
    <lineage>
        <taxon>Eukaryota</taxon>
        <taxon>Metazoa</taxon>
        <taxon>Ecdysozoa</taxon>
        <taxon>Arthropoda</taxon>
        <taxon>Hexapoda</taxon>
        <taxon>Insecta</taxon>
        <taxon>Pterygota</taxon>
        <taxon>Neoptera</taxon>
        <taxon>Endopterygota</taxon>
        <taxon>Diptera</taxon>
        <taxon>Nematocera</taxon>
        <taxon>Culicoidea</taxon>
        <taxon>Culicidae</taxon>
        <taxon>Culicinae</taxon>
        <taxon>Aedini</taxon>
        <taxon>Aedes</taxon>
        <taxon>Stegomyia</taxon>
    </lineage>
</organism>
<name>A0A0P6IUE9_AEDAE</name>
<sequence length="100" mass="11237">NHFCMRISCGKYEDTICPGMSRKFTTRKDPRPVGFEPTTLSLVLLNSCAYTATAIWAPGNIRMPLPLIHVYNSEKRIVHAFFVSSCKCSMADFDQNSTSL</sequence>
<protein>
    <submittedName>
        <fullName evidence="1">Uncharacterized protein</fullName>
    </submittedName>
</protein>
<dbReference type="EMBL" id="GDUN01001147">
    <property type="protein sequence ID" value="JAN94772.1"/>
    <property type="molecule type" value="mRNA"/>
</dbReference>
<reference evidence="1" key="1">
    <citation type="journal article" date="2016" name="PLoS ONE">
        <title>A Deep Insight into the Sialome of Male and Female Aedes aegypti Mosquitoes.</title>
        <authorList>
            <person name="Ribeiro J.M."/>
            <person name="Martin-Martin I."/>
            <person name="Arca B."/>
            <person name="Calvo E."/>
        </authorList>
    </citation>
    <scope>NUCLEOTIDE SEQUENCE</scope>
    <source>
        <strain evidence="1">Liverpool</strain>
        <tissue evidence="1">Salivary glands</tissue>
    </source>
</reference>